<protein>
    <submittedName>
        <fullName evidence="2">Uncharacterized protein</fullName>
    </submittedName>
</protein>
<comment type="caution">
    <text evidence="2">The sequence shown here is derived from an EMBL/GenBank/DDBJ whole genome shotgun (WGS) entry which is preliminary data.</text>
</comment>
<reference evidence="2 3" key="1">
    <citation type="submission" date="2023-10" db="EMBL/GenBank/DDBJ databases">
        <title>Draft genome sequence of Xylaria bambusicola isolate GMP-LS, the root and basal stem rot pathogen of sugarcane in Indonesia.</title>
        <authorList>
            <person name="Selvaraj P."/>
            <person name="Muralishankar V."/>
            <person name="Muruganantham S."/>
            <person name="Sp S."/>
            <person name="Haryani S."/>
            <person name="Lau K.J.X."/>
            <person name="Naqvi N.I."/>
        </authorList>
    </citation>
    <scope>NUCLEOTIDE SEQUENCE [LARGE SCALE GENOMIC DNA]</scope>
    <source>
        <strain evidence="2">GMP-LS</strain>
    </source>
</reference>
<feature type="compositionally biased region" description="Polar residues" evidence="1">
    <location>
        <begin position="52"/>
        <end position="65"/>
    </location>
</feature>
<evidence type="ECO:0000313" key="3">
    <source>
        <dbReference type="Proteomes" id="UP001305414"/>
    </source>
</evidence>
<dbReference type="AlphaFoldDB" id="A0AAN7U597"/>
<feature type="compositionally biased region" description="Polar residues" evidence="1">
    <location>
        <begin position="1"/>
        <end position="22"/>
    </location>
</feature>
<evidence type="ECO:0000256" key="1">
    <source>
        <dbReference type="SAM" id="MobiDB-lite"/>
    </source>
</evidence>
<gene>
    <name evidence="2" type="ORF">RRF57_001681</name>
</gene>
<evidence type="ECO:0000313" key="2">
    <source>
        <dbReference type="EMBL" id="KAK5625965.1"/>
    </source>
</evidence>
<proteinExistence type="predicted"/>
<dbReference type="EMBL" id="JAWHQM010000003">
    <property type="protein sequence ID" value="KAK5625965.1"/>
    <property type="molecule type" value="Genomic_DNA"/>
</dbReference>
<name>A0AAN7U597_9PEZI</name>
<feature type="compositionally biased region" description="Low complexity" evidence="1">
    <location>
        <begin position="67"/>
        <end position="77"/>
    </location>
</feature>
<feature type="compositionally biased region" description="Basic and acidic residues" evidence="1">
    <location>
        <begin position="23"/>
        <end position="37"/>
    </location>
</feature>
<sequence length="128" mass="14229">MASDSGTSSSDGPENSKSTPSNEYEKSPERAAAEPTRKMRLIIPLPPCHFQPQDSSAAQENPELTSDSDSSSDWSFSSEDDDDDDRPYPWGQNRDLMDDICEHPSSYNLCVGEWVALGECVSHHHYSF</sequence>
<keyword evidence="3" id="KW-1185">Reference proteome</keyword>
<dbReference type="Proteomes" id="UP001305414">
    <property type="component" value="Unassembled WGS sequence"/>
</dbReference>
<organism evidence="2 3">
    <name type="scientific">Xylaria bambusicola</name>
    <dbReference type="NCBI Taxonomy" id="326684"/>
    <lineage>
        <taxon>Eukaryota</taxon>
        <taxon>Fungi</taxon>
        <taxon>Dikarya</taxon>
        <taxon>Ascomycota</taxon>
        <taxon>Pezizomycotina</taxon>
        <taxon>Sordariomycetes</taxon>
        <taxon>Xylariomycetidae</taxon>
        <taxon>Xylariales</taxon>
        <taxon>Xylariaceae</taxon>
        <taxon>Xylaria</taxon>
    </lineage>
</organism>
<feature type="region of interest" description="Disordered" evidence="1">
    <location>
        <begin position="1"/>
        <end position="93"/>
    </location>
</feature>
<accession>A0AAN7U597</accession>